<dbReference type="PANTHER" id="PTHR30332">
    <property type="entry name" value="PROBABLE GENERAL SECRETION PATHWAY PROTEIN D"/>
    <property type="match status" value="1"/>
</dbReference>
<name>E3G7A0_ENTLS</name>
<keyword evidence="4" id="KW-1185">Reference proteome</keyword>
<dbReference type="HOGENOM" id="CLU_035222_0_0_6"/>
<evidence type="ECO:0000259" key="2">
    <source>
        <dbReference type="Pfam" id="PF00263"/>
    </source>
</evidence>
<dbReference type="InterPro" id="IPR004846">
    <property type="entry name" value="T2SS/T3SS_dom"/>
</dbReference>
<dbReference type="GO" id="GO:0015627">
    <property type="term" value="C:type II protein secretion system complex"/>
    <property type="evidence" value="ECO:0007669"/>
    <property type="project" value="TreeGrafter"/>
</dbReference>
<dbReference type="Pfam" id="PF00263">
    <property type="entry name" value="Secretin"/>
    <property type="match status" value="1"/>
</dbReference>
<sequence length="406" mass="44621">MIRILVLWFFLLPFCVQAKGVSLELNRVPLPEAIHLLYSEVFSRPYMLAPELANDARVVSLRITPDIDERAFITRYFGNMNIRIHARDGIDYVAPVEKKVQQEKQEVFVYQPQYRSVAYLSDILRTFVDGQFNAGGGIGGSDSLLPDQVKPGSATDNINRSGDVLVFYGTAENIRRIKRVLPEIDSAGDEVFIAGYVFEVQTSERNGSGLALAAKLLGGKIEIGMGNMSGGYENFIRIGGSSLDAMYELFRTDSRFNVVSSPRLRVKSGYSATFSVGQEVPVLSGIDRNQNSTYQSVDYRSAGVILDVTPSVRNSVTDLKISQQLSNFIKTDTGVNNTPTLIKREVSTFVSVKSGDIVVLGGLAETKDSDARTGFSFLPKVLGSRSDEKSKTDILIVLQVRTAKAA</sequence>
<dbReference type="AlphaFoldDB" id="E3G7A0"/>
<accession>E3G7A0</accession>
<comment type="similarity">
    <text evidence="1">Belongs to the bacterial secretin family.</text>
</comment>
<feature type="domain" description="Type II/III secretion system secretin-like" evidence="2">
    <location>
        <begin position="251"/>
        <end position="399"/>
    </location>
</feature>
<evidence type="ECO:0000313" key="4">
    <source>
        <dbReference type="Proteomes" id="UP000006872"/>
    </source>
</evidence>
<reference evidence="4" key="1">
    <citation type="submission" date="2010-10" db="EMBL/GenBank/DDBJ databases">
        <title>Complete sequence of Enterobacter cloacae SCF1.</title>
        <authorList>
            <consortium name="US DOE Joint Genome Institute"/>
            <person name="Lucas S."/>
            <person name="Copeland A."/>
            <person name="Lapidus A."/>
            <person name="Cheng J.-F."/>
            <person name="Bruce D."/>
            <person name="Goodwin L."/>
            <person name="Pitluck S."/>
            <person name="Davenport K."/>
            <person name="Detter J.C."/>
            <person name="Han C."/>
            <person name="Tapia R."/>
            <person name="Land M."/>
            <person name="Hauser L."/>
            <person name="Chang Y.-J."/>
            <person name="Jeffries C."/>
            <person name="Kyrpides N."/>
            <person name="Ivanova N."/>
            <person name="Mikhailova N."/>
            <person name="DeAngelis K."/>
            <person name="Arkin A.P."/>
            <person name="Chivian D."/>
            <person name="Edwards B."/>
            <person name="Woo H."/>
            <person name="Hazen T.C."/>
            <person name="Woyke T."/>
        </authorList>
    </citation>
    <scope>NUCLEOTIDE SEQUENCE [LARGE SCALE GENOMIC DNA]</scope>
    <source>
        <strain evidence="4">SCF1</strain>
    </source>
</reference>
<dbReference type="STRING" id="701347.Entcl_2269"/>
<dbReference type="RefSeq" id="WP_013366258.1">
    <property type="nucleotide sequence ID" value="NC_014618.1"/>
</dbReference>
<dbReference type="Proteomes" id="UP000006872">
    <property type="component" value="Chromosome"/>
</dbReference>
<evidence type="ECO:0000313" key="3">
    <source>
        <dbReference type="EMBL" id="ADO48522.1"/>
    </source>
</evidence>
<dbReference type="eggNOG" id="COG1450">
    <property type="taxonomic scope" value="Bacteria"/>
</dbReference>
<dbReference type="KEGG" id="esc:Entcl_2269"/>
<organism evidence="3 4">
    <name type="scientific">Enterobacter lignolyticus (strain SCF1)</name>
    <dbReference type="NCBI Taxonomy" id="701347"/>
    <lineage>
        <taxon>Bacteria</taxon>
        <taxon>Pseudomonadati</taxon>
        <taxon>Pseudomonadota</taxon>
        <taxon>Gammaproteobacteria</taxon>
        <taxon>Enterobacterales</taxon>
        <taxon>Enterobacteriaceae</taxon>
        <taxon>Pluralibacter</taxon>
    </lineage>
</organism>
<reference evidence="3 4" key="2">
    <citation type="journal article" date="2011" name="Stand. Genomic Sci.">
        <title>Complete genome sequence of 'Enterobacter lignolyticus' SCF1.</title>
        <authorList>
            <person name="Deangelis K.M."/>
            <person name="D'Haeseleer P."/>
            <person name="Chivian D."/>
            <person name="Fortney J.L."/>
            <person name="Khudyakov J."/>
            <person name="Simmons B."/>
            <person name="Woo H."/>
            <person name="Arkin A.P."/>
            <person name="Davenport K.W."/>
            <person name="Goodwin L."/>
            <person name="Chen A."/>
            <person name="Ivanova N."/>
            <person name="Kyrpides N.C."/>
            <person name="Mavromatis K."/>
            <person name="Woyke T."/>
            <person name="Hazen T.C."/>
        </authorList>
    </citation>
    <scope>NUCLEOTIDE SEQUENCE [LARGE SCALE GENOMIC DNA]</scope>
    <source>
        <strain evidence="3 4">SCF1</strain>
    </source>
</reference>
<dbReference type="GO" id="GO:0009306">
    <property type="term" value="P:protein secretion"/>
    <property type="evidence" value="ECO:0007669"/>
    <property type="project" value="InterPro"/>
</dbReference>
<protein>
    <submittedName>
        <fullName evidence="3">Type II and III secretion system protein</fullName>
    </submittedName>
</protein>
<proteinExistence type="inferred from homology"/>
<dbReference type="InterPro" id="IPR050810">
    <property type="entry name" value="Bact_Secretion_Sys_Channel"/>
</dbReference>
<dbReference type="EMBL" id="CP002272">
    <property type="protein sequence ID" value="ADO48522.1"/>
    <property type="molecule type" value="Genomic_DNA"/>
</dbReference>
<gene>
    <name evidence="3" type="ordered locus">Entcl_2269</name>
</gene>
<dbReference type="PANTHER" id="PTHR30332:SF17">
    <property type="entry name" value="TYPE IV PILIATION SYSTEM PROTEIN DR_0774-RELATED"/>
    <property type="match status" value="1"/>
</dbReference>
<evidence type="ECO:0000256" key="1">
    <source>
        <dbReference type="RuleBase" id="RU004003"/>
    </source>
</evidence>